<feature type="compositionally biased region" description="Basic residues" evidence="1">
    <location>
        <begin position="1"/>
        <end position="10"/>
    </location>
</feature>
<dbReference type="AlphaFoldDB" id="A0A843W2H7"/>
<feature type="compositionally biased region" description="Basic and acidic residues" evidence="1">
    <location>
        <begin position="15"/>
        <end position="28"/>
    </location>
</feature>
<sequence length="62" mass="7219">MRKQTPRHALAKTGKLTEHRSNHMRPESHNTSTQHPRPPRGREGTTRCHHERHRATINNVSP</sequence>
<feature type="region of interest" description="Disordered" evidence="1">
    <location>
        <begin position="1"/>
        <end position="62"/>
    </location>
</feature>
<comment type="caution">
    <text evidence="2">The sequence shown here is derived from an EMBL/GenBank/DDBJ whole genome shotgun (WGS) entry which is preliminary data.</text>
</comment>
<name>A0A843W2H7_COLES</name>
<dbReference type="EMBL" id="NMUH01003388">
    <property type="protein sequence ID" value="MQM05303.1"/>
    <property type="molecule type" value="Genomic_DNA"/>
</dbReference>
<dbReference type="Proteomes" id="UP000652761">
    <property type="component" value="Unassembled WGS sequence"/>
</dbReference>
<gene>
    <name evidence="2" type="ORF">Taro_038111</name>
</gene>
<evidence type="ECO:0000313" key="2">
    <source>
        <dbReference type="EMBL" id="MQM05303.1"/>
    </source>
</evidence>
<evidence type="ECO:0000313" key="3">
    <source>
        <dbReference type="Proteomes" id="UP000652761"/>
    </source>
</evidence>
<organism evidence="2 3">
    <name type="scientific">Colocasia esculenta</name>
    <name type="common">Wild taro</name>
    <name type="synonym">Arum esculentum</name>
    <dbReference type="NCBI Taxonomy" id="4460"/>
    <lineage>
        <taxon>Eukaryota</taxon>
        <taxon>Viridiplantae</taxon>
        <taxon>Streptophyta</taxon>
        <taxon>Embryophyta</taxon>
        <taxon>Tracheophyta</taxon>
        <taxon>Spermatophyta</taxon>
        <taxon>Magnoliopsida</taxon>
        <taxon>Liliopsida</taxon>
        <taxon>Araceae</taxon>
        <taxon>Aroideae</taxon>
        <taxon>Colocasieae</taxon>
        <taxon>Colocasia</taxon>
    </lineage>
</organism>
<proteinExistence type="predicted"/>
<keyword evidence="3" id="KW-1185">Reference proteome</keyword>
<protein>
    <submittedName>
        <fullName evidence="2">Uncharacterized protein</fullName>
    </submittedName>
</protein>
<evidence type="ECO:0000256" key="1">
    <source>
        <dbReference type="SAM" id="MobiDB-lite"/>
    </source>
</evidence>
<reference evidence="2" key="1">
    <citation type="submission" date="2017-07" db="EMBL/GenBank/DDBJ databases">
        <title>Taro Niue Genome Assembly and Annotation.</title>
        <authorList>
            <person name="Atibalentja N."/>
            <person name="Keating K."/>
            <person name="Fields C.J."/>
        </authorList>
    </citation>
    <scope>NUCLEOTIDE SEQUENCE</scope>
    <source>
        <strain evidence="2">Niue_2</strain>
        <tissue evidence="2">Leaf</tissue>
    </source>
</reference>
<accession>A0A843W2H7</accession>